<protein>
    <recommendedName>
        <fullName evidence="7">Mediator of RNA polymerase II transcription subunit 14</fullName>
    </recommendedName>
    <alternativeName>
        <fullName evidence="7">Mediator complex subunit 14</fullName>
    </alternativeName>
</protein>
<dbReference type="STRING" id="4072.A0A2G2Z057"/>
<dbReference type="Pfam" id="PF08638">
    <property type="entry name" value="Med14"/>
    <property type="match status" value="1"/>
</dbReference>
<evidence type="ECO:0000313" key="9">
    <source>
        <dbReference type="EMBL" id="PHT75363.1"/>
    </source>
</evidence>
<comment type="caution">
    <text evidence="9">The sequence shown here is derived from an EMBL/GenBank/DDBJ whole genome shotgun (WGS) entry which is preliminary data.</text>
</comment>
<proteinExistence type="inferred from homology"/>
<evidence type="ECO:0000256" key="5">
    <source>
        <dbReference type="ARBA" id="ARBA00023163"/>
    </source>
</evidence>
<dbReference type="InterPro" id="IPR013947">
    <property type="entry name" value="Mediator_Med14"/>
</dbReference>
<evidence type="ECO:0000259" key="8">
    <source>
        <dbReference type="Pfam" id="PF08638"/>
    </source>
</evidence>
<keyword evidence="4 7" id="KW-0010">Activator</keyword>
<dbReference type="InterPro" id="IPR055122">
    <property type="entry name" value="Med14_N"/>
</dbReference>
<dbReference type="Gramene" id="PHT75363">
    <property type="protein sequence ID" value="PHT75363"/>
    <property type="gene ID" value="T459_18885"/>
</dbReference>
<feature type="domain" description="Mediator complex subunit MED14 N-terminal" evidence="8">
    <location>
        <begin position="45"/>
        <end position="121"/>
    </location>
</feature>
<keyword evidence="3 7" id="KW-0805">Transcription regulation</keyword>
<comment type="subunit">
    <text evidence="7">Component of the Mediator complex.</text>
</comment>
<name>A0A2G2Z057_CAPAN</name>
<evidence type="ECO:0000256" key="3">
    <source>
        <dbReference type="ARBA" id="ARBA00023015"/>
    </source>
</evidence>
<organism evidence="9 10">
    <name type="scientific">Capsicum annuum</name>
    <name type="common">Capsicum pepper</name>
    <dbReference type="NCBI Taxonomy" id="4072"/>
    <lineage>
        <taxon>Eukaryota</taxon>
        <taxon>Viridiplantae</taxon>
        <taxon>Streptophyta</taxon>
        <taxon>Embryophyta</taxon>
        <taxon>Tracheophyta</taxon>
        <taxon>Spermatophyta</taxon>
        <taxon>Magnoliopsida</taxon>
        <taxon>eudicotyledons</taxon>
        <taxon>Gunneridae</taxon>
        <taxon>Pentapetalae</taxon>
        <taxon>asterids</taxon>
        <taxon>lamiids</taxon>
        <taxon>Solanales</taxon>
        <taxon>Solanaceae</taxon>
        <taxon>Solanoideae</taxon>
        <taxon>Capsiceae</taxon>
        <taxon>Capsicum</taxon>
    </lineage>
</organism>
<evidence type="ECO:0000256" key="7">
    <source>
        <dbReference type="RuleBase" id="RU365082"/>
    </source>
</evidence>
<comment type="function">
    <text evidence="7">Component of the Mediator complex, a coactivator involved in the regulated transcription of nearly all RNA polymerase II-dependent genes. Mediator functions as a bridge to convey information from gene-specific regulatory proteins to the basal RNA polymerase II transcription machinery. Mediator is recruited to promoters by direct interactions with regulatory proteins and serves as a scaffold for the assembly of a functional preinitiation complex with RNA polymerase II and the general transcription factors.</text>
</comment>
<reference evidence="9 10" key="2">
    <citation type="journal article" date="2017" name="Genome Biol.">
        <title>New reference genome sequences of hot pepper reveal the massive evolution of plant disease-resistance genes by retroduplication.</title>
        <authorList>
            <person name="Kim S."/>
            <person name="Park J."/>
            <person name="Yeom S.I."/>
            <person name="Kim Y.M."/>
            <person name="Seo E."/>
            <person name="Kim K.T."/>
            <person name="Kim M.S."/>
            <person name="Lee J.M."/>
            <person name="Cheong K."/>
            <person name="Shin H.S."/>
            <person name="Kim S.B."/>
            <person name="Han K."/>
            <person name="Lee J."/>
            <person name="Park M."/>
            <person name="Lee H.A."/>
            <person name="Lee H.Y."/>
            <person name="Lee Y."/>
            <person name="Oh S."/>
            <person name="Lee J.H."/>
            <person name="Choi E."/>
            <person name="Choi E."/>
            <person name="Lee S.E."/>
            <person name="Jeon J."/>
            <person name="Kim H."/>
            <person name="Choi G."/>
            <person name="Song H."/>
            <person name="Lee J."/>
            <person name="Lee S.C."/>
            <person name="Kwon J.K."/>
            <person name="Lee H.Y."/>
            <person name="Koo N."/>
            <person name="Hong Y."/>
            <person name="Kim R.W."/>
            <person name="Kang W.H."/>
            <person name="Huh J.H."/>
            <person name="Kang B.C."/>
            <person name="Yang T.J."/>
            <person name="Lee Y.H."/>
            <person name="Bennetzen J.L."/>
            <person name="Choi D."/>
        </authorList>
    </citation>
    <scope>NUCLEOTIDE SEQUENCE [LARGE SCALE GENOMIC DNA]</scope>
    <source>
        <strain evidence="10">cv. CM334</strain>
    </source>
</reference>
<evidence type="ECO:0000256" key="1">
    <source>
        <dbReference type="ARBA" id="ARBA00004123"/>
    </source>
</evidence>
<accession>A0A2G2Z057</accession>
<comment type="similarity">
    <text evidence="2 7">Belongs to the Mediator complex subunit 14 family.</text>
</comment>
<dbReference type="GO" id="GO:0016592">
    <property type="term" value="C:mediator complex"/>
    <property type="evidence" value="ECO:0007669"/>
    <property type="project" value="UniProtKB-UniRule"/>
</dbReference>
<reference evidence="9 10" key="1">
    <citation type="journal article" date="2014" name="Nat. Genet.">
        <title>Genome sequence of the hot pepper provides insights into the evolution of pungency in Capsicum species.</title>
        <authorList>
            <person name="Kim S."/>
            <person name="Park M."/>
            <person name="Yeom S.I."/>
            <person name="Kim Y.M."/>
            <person name="Lee J.M."/>
            <person name="Lee H.A."/>
            <person name="Seo E."/>
            <person name="Choi J."/>
            <person name="Cheong K."/>
            <person name="Kim K.T."/>
            <person name="Jung K."/>
            <person name="Lee G.W."/>
            <person name="Oh S.K."/>
            <person name="Bae C."/>
            <person name="Kim S.B."/>
            <person name="Lee H.Y."/>
            <person name="Kim S.Y."/>
            <person name="Kim M.S."/>
            <person name="Kang B.C."/>
            <person name="Jo Y.D."/>
            <person name="Yang H.B."/>
            <person name="Jeong H.J."/>
            <person name="Kang W.H."/>
            <person name="Kwon J.K."/>
            <person name="Shin C."/>
            <person name="Lim J.Y."/>
            <person name="Park J.H."/>
            <person name="Huh J.H."/>
            <person name="Kim J.S."/>
            <person name="Kim B.D."/>
            <person name="Cohen O."/>
            <person name="Paran I."/>
            <person name="Suh M.C."/>
            <person name="Lee S.B."/>
            <person name="Kim Y.K."/>
            <person name="Shin Y."/>
            <person name="Noh S.J."/>
            <person name="Park J."/>
            <person name="Seo Y.S."/>
            <person name="Kwon S.Y."/>
            <person name="Kim H.A."/>
            <person name="Park J.M."/>
            <person name="Kim H.J."/>
            <person name="Choi S.B."/>
            <person name="Bosland P.W."/>
            <person name="Reeves G."/>
            <person name="Jo S.H."/>
            <person name="Lee B.W."/>
            <person name="Cho H.T."/>
            <person name="Choi H.S."/>
            <person name="Lee M.S."/>
            <person name="Yu Y."/>
            <person name="Do Choi Y."/>
            <person name="Park B.S."/>
            <person name="van Deynze A."/>
            <person name="Ashrafi H."/>
            <person name="Hill T."/>
            <person name="Kim W.T."/>
            <person name="Pai H.S."/>
            <person name="Ahn H.K."/>
            <person name="Yeam I."/>
            <person name="Giovannoni J.J."/>
            <person name="Rose J.K."/>
            <person name="Sorensen I."/>
            <person name="Lee S.J."/>
            <person name="Kim R.W."/>
            <person name="Choi I.Y."/>
            <person name="Choi B.S."/>
            <person name="Lim J.S."/>
            <person name="Lee Y.H."/>
            <person name="Choi D."/>
        </authorList>
    </citation>
    <scope>NUCLEOTIDE SEQUENCE [LARGE SCALE GENOMIC DNA]</scope>
    <source>
        <strain evidence="10">cv. CM334</strain>
    </source>
</reference>
<evidence type="ECO:0000256" key="2">
    <source>
        <dbReference type="ARBA" id="ARBA00007813"/>
    </source>
</evidence>
<comment type="subcellular location">
    <subcellularLocation>
        <location evidence="1 7">Nucleus</location>
    </subcellularLocation>
</comment>
<keyword evidence="5 7" id="KW-0804">Transcription</keyword>
<evidence type="ECO:0000256" key="4">
    <source>
        <dbReference type="ARBA" id="ARBA00023159"/>
    </source>
</evidence>
<gene>
    <name evidence="9" type="ORF">T459_18885</name>
</gene>
<dbReference type="Proteomes" id="UP000222542">
    <property type="component" value="Unassembled WGS sequence"/>
</dbReference>
<dbReference type="GO" id="GO:0006357">
    <property type="term" value="P:regulation of transcription by RNA polymerase II"/>
    <property type="evidence" value="ECO:0007669"/>
    <property type="project" value="InterPro"/>
</dbReference>
<dbReference type="PANTHER" id="PTHR12809">
    <property type="entry name" value="MEDIATOR COMPLEX SUBUNIT"/>
    <property type="match status" value="1"/>
</dbReference>
<evidence type="ECO:0000313" key="10">
    <source>
        <dbReference type="Proteomes" id="UP000222542"/>
    </source>
</evidence>
<dbReference type="AlphaFoldDB" id="A0A2G2Z057"/>
<dbReference type="GO" id="GO:0003712">
    <property type="term" value="F:transcription coregulator activity"/>
    <property type="evidence" value="ECO:0007669"/>
    <property type="project" value="UniProtKB-UniRule"/>
</dbReference>
<dbReference type="EMBL" id="AYRZ02000007">
    <property type="protein sequence ID" value="PHT75363.1"/>
    <property type="molecule type" value="Genomic_DNA"/>
</dbReference>
<keyword evidence="6 7" id="KW-0539">Nucleus</keyword>
<keyword evidence="10" id="KW-1185">Reference proteome</keyword>
<sequence>MTIHNQISINGIPKVRILGSRDHQNFIVEVLFLFVEIAKLGQQTVDFSALVSRAAEESYVTLKELVEKCKSSDLSDSEKKIGILKYVVKTQQRILHLNVLSKWCQQSCNNYRGIKLLSHTMKVWEKGGRVEDEDDCDDL</sequence>
<evidence type="ECO:0000256" key="6">
    <source>
        <dbReference type="ARBA" id="ARBA00023242"/>
    </source>
</evidence>
<dbReference type="PANTHER" id="PTHR12809:SF2">
    <property type="entry name" value="MEDIATOR OF RNA POLYMERASE II TRANSCRIPTION SUBUNIT 14"/>
    <property type="match status" value="1"/>
</dbReference>